<feature type="compositionally biased region" description="Basic and acidic residues" evidence="1">
    <location>
        <begin position="20"/>
        <end position="99"/>
    </location>
</feature>
<evidence type="ECO:0000313" key="3">
    <source>
        <dbReference type="Proteomes" id="UP000028838"/>
    </source>
</evidence>
<proteinExistence type="predicted"/>
<gene>
    <name evidence="2" type="ORF">TGFOU_294030</name>
</gene>
<dbReference type="EMBL" id="AEYH02001781">
    <property type="protein sequence ID" value="KFG47060.1"/>
    <property type="molecule type" value="Genomic_DNA"/>
</dbReference>
<comment type="caution">
    <text evidence="2">The sequence shown here is derived from an EMBL/GenBank/DDBJ whole genome shotgun (WGS) entry which is preliminary data.</text>
</comment>
<protein>
    <submittedName>
        <fullName evidence="2">Uncharacterized protein</fullName>
    </submittedName>
</protein>
<dbReference type="Proteomes" id="UP000028838">
    <property type="component" value="Unassembled WGS sequence"/>
</dbReference>
<name>A0A086KRP2_TOXGO</name>
<evidence type="ECO:0000256" key="1">
    <source>
        <dbReference type="SAM" id="MobiDB-lite"/>
    </source>
</evidence>
<feature type="non-terminal residue" evidence="2">
    <location>
        <position position="1"/>
    </location>
</feature>
<reference evidence="2 3" key="1">
    <citation type="submission" date="2014-07" db="EMBL/GenBank/DDBJ databases">
        <authorList>
            <person name="Sibley D."/>
            <person name="Venepally P."/>
            <person name="Karamycheva S."/>
            <person name="Hadjithomas M."/>
            <person name="Khan A."/>
            <person name="Brunk B."/>
            <person name="Roos D."/>
            <person name="Caler E."/>
            <person name="Lorenzi H."/>
        </authorList>
    </citation>
    <scope>NUCLEOTIDE SEQUENCE [LARGE SCALE GENOMIC DNA]</scope>
    <source>
        <strain evidence="2 3">FOU</strain>
    </source>
</reference>
<feature type="region of interest" description="Disordered" evidence="1">
    <location>
        <begin position="1"/>
        <end position="107"/>
    </location>
</feature>
<organism evidence="2 3">
    <name type="scientific">Toxoplasma gondii FOU</name>
    <dbReference type="NCBI Taxonomy" id="943167"/>
    <lineage>
        <taxon>Eukaryota</taxon>
        <taxon>Sar</taxon>
        <taxon>Alveolata</taxon>
        <taxon>Apicomplexa</taxon>
        <taxon>Conoidasida</taxon>
        <taxon>Coccidia</taxon>
        <taxon>Eucoccidiorida</taxon>
        <taxon>Eimeriorina</taxon>
        <taxon>Sarcocystidae</taxon>
        <taxon>Toxoplasma</taxon>
    </lineage>
</organism>
<dbReference type="VEuPathDB" id="ToxoDB:TGFOU_294030"/>
<feature type="compositionally biased region" description="Basic and acidic residues" evidence="1">
    <location>
        <begin position="1"/>
        <end position="12"/>
    </location>
</feature>
<dbReference type="AlphaFoldDB" id="A0A086KRP2"/>
<sequence>KAEEEKKQRTGREQGQNKVGTRDESSGRTRIDDGGTRRESAERRKTARRQRDLEVRATPTKSDKQKATSRKRQAEEKRSLRKHRNDEQREGARDKDRLASENGVYLT</sequence>
<accession>A0A086KRP2</accession>
<evidence type="ECO:0000313" key="2">
    <source>
        <dbReference type="EMBL" id="KFG47060.1"/>
    </source>
</evidence>